<proteinExistence type="predicted"/>
<dbReference type="Pfam" id="PF07969">
    <property type="entry name" value="Amidohydro_3"/>
    <property type="match status" value="1"/>
</dbReference>
<dbReference type="EMBL" id="QQNA01000425">
    <property type="protein sequence ID" value="RDG30836.1"/>
    <property type="molecule type" value="Genomic_DNA"/>
</dbReference>
<sequence length="500" mass="52916">MTTPQHTPALTLRRVHLGAGGPLSDVRIENGLVTEVHPGGEAPRTPGGREADLDGRVLLPGLWDAHVHIAQWAAARQRLDLAGTASARQAAETVRARLASGPVPAGPLLGYGFRDGLWPDAPHKDLLDAHVPDHPTVLISADLHCCWINSAGLALLGLGDHPTGLLREHACMEAIAQLPAVPTATMDGWIAEACAAAAERGITGFLDFEYADNLADWTRRMSAGPVPVRVAASVWPVHLEAAIARGLRTGDALGVPGGGLLEMGPLKLLTDGSLNTRTALCHDPYPGMPAGHAEAHGLAQYTPDALVTLMRRAAAHGIDCAVHAIGDRANQMALDAFEAVRCRGRIEHAQLVTAEDEPRFAALGVIASVQPSHAVDDRDIADRHWAGRTHRAFPYGALRAAGATLELGSDAPVAPLDPWIAIADAVTRTADDRPAWHPEHRLPLDYALGAAARGRHAVRVGDRADLAVVDTDPHTADPDTLRRMPVHGTLLAGEWTYTSA</sequence>
<dbReference type="OrthoDB" id="3173428at2"/>
<evidence type="ECO:0000259" key="1">
    <source>
        <dbReference type="Pfam" id="PF07969"/>
    </source>
</evidence>
<dbReference type="Gene3D" id="3.20.20.140">
    <property type="entry name" value="Metal-dependent hydrolases"/>
    <property type="match status" value="1"/>
</dbReference>
<comment type="caution">
    <text evidence="2">The sequence shown here is derived from an EMBL/GenBank/DDBJ whole genome shotgun (WGS) entry which is preliminary data.</text>
</comment>
<dbReference type="AlphaFoldDB" id="A0A370ATN5"/>
<keyword evidence="3" id="KW-1185">Reference proteome</keyword>
<dbReference type="GO" id="GO:0016810">
    <property type="term" value="F:hydrolase activity, acting on carbon-nitrogen (but not peptide) bonds"/>
    <property type="evidence" value="ECO:0007669"/>
    <property type="project" value="InterPro"/>
</dbReference>
<dbReference type="RefSeq" id="WP_114627665.1">
    <property type="nucleotide sequence ID" value="NZ_QQNA01000425.1"/>
</dbReference>
<dbReference type="PANTHER" id="PTHR22642:SF2">
    <property type="entry name" value="PROTEIN LONG AFTER FAR-RED 3"/>
    <property type="match status" value="1"/>
</dbReference>
<dbReference type="Gene3D" id="3.10.310.70">
    <property type="match status" value="1"/>
</dbReference>
<evidence type="ECO:0000313" key="3">
    <source>
        <dbReference type="Proteomes" id="UP000253741"/>
    </source>
</evidence>
<dbReference type="PANTHER" id="PTHR22642">
    <property type="entry name" value="IMIDAZOLONEPROPIONASE"/>
    <property type="match status" value="1"/>
</dbReference>
<protein>
    <submittedName>
        <fullName evidence="2">Amidohydrolase</fullName>
    </submittedName>
</protein>
<dbReference type="SUPFAM" id="SSF51338">
    <property type="entry name" value="Composite domain of metallo-dependent hydrolases"/>
    <property type="match status" value="1"/>
</dbReference>
<dbReference type="Proteomes" id="UP000253741">
    <property type="component" value="Unassembled WGS sequence"/>
</dbReference>
<name>A0A370ATN5_9ACTN</name>
<gene>
    <name evidence="2" type="ORF">DVH02_33905</name>
</gene>
<dbReference type="InterPro" id="IPR011059">
    <property type="entry name" value="Metal-dep_hydrolase_composite"/>
</dbReference>
<feature type="domain" description="Amidohydrolase 3" evidence="1">
    <location>
        <begin position="50"/>
        <end position="497"/>
    </location>
</feature>
<reference evidence="2 3" key="1">
    <citation type="submission" date="2018-07" db="EMBL/GenBank/DDBJ databases">
        <title>Streptomyces species from bats.</title>
        <authorList>
            <person name="Dunlap C."/>
        </authorList>
    </citation>
    <scope>NUCLEOTIDE SEQUENCE [LARGE SCALE GENOMIC DNA]</scope>
    <source>
        <strain evidence="2 3">AC230</strain>
    </source>
</reference>
<keyword evidence="2" id="KW-0378">Hydrolase</keyword>
<organism evidence="2 3">
    <name type="scientific">Streptomyces corynorhini</name>
    <dbReference type="NCBI Taxonomy" id="2282652"/>
    <lineage>
        <taxon>Bacteria</taxon>
        <taxon>Bacillati</taxon>
        <taxon>Actinomycetota</taxon>
        <taxon>Actinomycetes</taxon>
        <taxon>Kitasatosporales</taxon>
        <taxon>Streptomycetaceae</taxon>
        <taxon>Streptomyces</taxon>
    </lineage>
</organism>
<dbReference type="InterPro" id="IPR013108">
    <property type="entry name" value="Amidohydro_3"/>
</dbReference>
<dbReference type="InterPro" id="IPR032466">
    <property type="entry name" value="Metal_Hydrolase"/>
</dbReference>
<accession>A0A370ATN5</accession>
<dbReference type="Gene3D" id="2.30.40.10">
    <property type="entry name" value="Urease, subunit C, domain 1"/>
    <property type="match status" value="1"/>
</dbReference>
<dbReference type="SUPFAM" id="SSF51556">
    <property type="entry name" value="Metallo-dependent hydrolases"/>
    <property type="match status" value="1"/>
</dbReference>
<evidence type="ECO:0000313" key="2">
    <source>
        <dbReference type="EMBL" id="RDG30836.1"/>
    </source>
</evidence>